<dbReference type="Gene3D" id="2.102.10.10">
    <property type="entry name" value="Rieske [2Fe-2S] iron-sulphur domain"/>
    <property type="match status" value="1"/>
</dbReference>
<dbReference type="EMBL" id="LT629757">
    <property type="protein sequence ID" value="SDS79389.1"/>
    <property type="molecule type" value="Genomic_DNA"/>
</dbReference>
<gene>
    <name evidence="7" type="ORF">SAMN04488570_2711</name>
</gene>
<dbReference type="GO" id="GO:0016705">
    <property type="term" value="F:oxidoreductase activity, acting on paired donors, with incorporation or reduction of molecular oxygen"/>
    <property type="evidence" value="ECO:0007669"/>
    <property type="project" value="UniProtKB-ARBA"/>
</dbReference>
<dbReference type="Pfam" id="PF00355">
    <property type="entry name" value="Rieske"/>
    <property type="match status" value="1"/>
</dbReference>
<keyword evidence="3" id="KW-0408">Iron</keyword>
<dbReference type="GO" id="GO:0004497">
    <property type="term" value="F:monooxygenase activity"/>
    <property type="evidence" value="ECO:0007669"/>
    <property type="project" value="UniProtKB-ARBA"/>
</dbReference>
<dbReference type="InterPro" id="IPR017941">
    <property type="entry name" value="Rieske_2Fe-2S"/>
</dbReference>
<feature type="domain" description="Rieske" evidence="6">
    <location>
        <begin position="415"/>
        <end position="499"/>
    </location>
</feature>
<dbReference type="GO" id="GO:0046872">
    <property type="term" value="F:metal ion binding"/>
    <property type="evidence" value="ECO:0007669"/>
    <property type="project" value="UniProtKB-KW"/>
</dbReference>
<feature type="region of interest" description="Disordered" evidence="5">
    <location>
        <begin position="422"/>
        <end position="441"/>
    </location>
</feature>
<dbReference type="InterPro" id="IPR036922">
    <property type="entry name" value="Rieske_2Fe-2S_sf"/>
</dbReference>
<dbReference type="AlphaFoldDB" id="A0A1H1V545"/>
<evidence type="ECO:0000256" key="3">
    <source>
        <dbReference type="ARBA" id="ARBA00023004"/>
    </source>
</evidence>
<keyword evidence="4" id="KW-0411">Iron-sulfur</keyword>
<dbReference type="PROSITE" id="PS51296">
    <property type="entry name" value="RIESKE"/>
    <property type="match status" value="1"/>
</dbReference>
<organism evidence="7 8">
    <name type="scientific">Nocardioides scoriae</name>
    <dbReference type="NCBI Taxonomy" id="642780"/>
    <lineage>
        <taxon>Bacteria</taxon>
        <taxon>Bacillati</taxon>
        <taxon>Actinomycetota</taxon>
        <taxon>Actinomycetes</taxon>
        <taxon>Propionibacteriales</taxon>
        <taxon>Nocardioidaceae</taxon>
        <taxon>Nocardioides</taxon>
    </lineage>
</organism>
<evidence type="ECO:0000256" key="2">
    <source>
        <dbReference type="ARBA" id="ARBA00022723"/>
    </source>
</evidence>
<evidence type="ECO:0000256" key="5">
    <source>
        <dbReference type="SAM" id="MobiDB-lite"/>
    </source>
</evidence>
<sequence length="499" mass="52613">MTSLWHADATPVHDDPLTAEDHDVLVVGAGLTGLTTALLLARAGRRVAVLEARTVGAVATGNTTAKLSALQGTHLSRVRSHHSAQVTRAYVQAQVEGVAWLARFCEDHDVALQRRTAYTFALKHSEVVTVEREHAVAAEAGLPVTLHARLDERFPVHRATGLADQAQFDPMDVLAALVAQVRAHGGTVHQGHRVTGADVAGGIQGGPSLDLADGRTLRAREVVLATGGPLLDRGLHFAKMEAQRSYALAFRTTEQTPPPDGMYLSAGSDSRSVRDVPRADGRLLLIGGAGHGVGRTRSEAEHVDRLRAWTAEHYPGAVETHHWSAQDYAPADALPYVGLVPRGGDHLRLATGYEKWGMSNAVAASLTLAGQVLGAEPSWAQTLHGARLGARGALQLARMNLGVGAFLGLGAARGLLHRAPDHAPEGTGDLGRAGLLPTGRTTGPEGEQCAVVGICTHLGGVLKWNDAERSWDCPLHGSRFAPDGAVLEGPATQPLKQRG</sequence>
<dbReference type="GO" id="GO:0005737">
    <property type="term" value="C:cytoplasm"/>
    <property type="evidence" value="ECO:0007669"/>
    <property type="project" value="TreeGrafter"/>
</dbReference>
<accession>A0A1H1V545</accession>
<dbReference type="PRINTS" id="PR00420">
    <property type="entry name" value="RNGMNOXGNASE"/>
</dbReference>
<evidence type="ECO:0000259" key="6">
    <source>
        <dbReference type="PROSITE" id="PS51296"/>
    </source>
</evidence>
<keyword evidence="2" id="KW-0479">Metal-binding</keyword>
<proteinExistence type="predicted"/>
<evidence type="ECO:0000256" key="1">
    <source>
        <dbReference type="ARBA" id="ARBA00022714"/>
    </source>
</evidence>
<dbReference type="STRING" id="642780.SAMN04488570_2711"/>
<dbReference type="Gene3D" id="3.50.50.60">
    <property type="entry name" value="FAD/NAD(P)-binding domain"/>
    <property type="match status" value="1"/>
</dbReference>
<evidence type="ECO:0000313" key="8">
    <source>
        <dbReference type="Proteomes" id="UP000198859"/>
    </source>
</evidence>
<dbReference type="InterPro" id="IPR036188">
    <property type="entry name" value="FAD/NAD-bd_sf"/>
</dbReference>
<dbReference type="GO" id="GO:0051537">
    <property type="term" value="F:2 iron, 2 sulfur cluster binding"/>
    <property type="evidence" value="ECO:0007669"/>
    <property type="project" value="UniProtKB-KW"/>
</dbReference>
<dbReference type="Gene3D" id="3.30.9.10">
    <property type="entry name" value="D-Amino Acid Oxidase, subunit A, domain 2"/>
    <property type="match status" value="1"/>
</dbReference>
<dbReference type="OrthoDB" id="9767869at2"/>
<dbReference type="RefSeq" id="WP_091730590.1">
    <property type="nucleotide sequence ID" value="NZ_LT629757.1"/>
</dbReference>
<dbReference type="InterPro" id="IPR006076">
    <property type="entry name" value="FAD-dep_OxRdtase"/>
</dbReference>
<reference evidence="8" key="1">
    <citation type="submission" date="2016-10" db="EMBL/GenBank/DDBJ databases">
        <authorList>
            <person name="Varghese N."/>
            <person name="Submissions S."/>
        </authorList>
    </citation>
    <scope>NUCLEOTIDE SEQUENCE [LARGE SCALE GENOMIC DNA]</scope>
    <source>
        <strain evidence="8">DSM 22127</strain>
    </source>
</reference>
<evidence type="ECO:0000256" key="4">
    <source>
        <dbReference type="ARBA" id="ARBA00023014"/>
    </source>
</evidence>
<dbReference type="PANTHER" id="PTHR13847">
    <property type="entry name" value="SARCOSINE DEHYDROGENASE-RELATED"/>
    <property type="match status" value="1"/>
</dbReference>
<dbReference type="Proteomes" id="UP000198859">
    <property type="component" value="Chromosome I"/>
</dbReference>
<name>A0A1H1V545_9ACTN</name>
<dbReference type="SUPFAM" id="SSF51905">
    <property type="entry name" value="FAD/NAD(P)-binding domain"/>
    <property type="match status" value="1"/>
</dbReference>
<keyword evidence="1" id="KW-0001">2Fe-2S</keyword>
<dbReference type="PANTHER" id="PTHR13847:SF274">
    <property type="entry name" value="RIESKE 2FE-2S IRON-SULFUR PROTEIN YHFW-RELATED"/>
    <property type="match status" value="1"/>
</dbReference>
<dbReference type="SUPFAM" id="SSF50022">
    <property type="entry name" value="ISP domain"/>
    <property type="match status" value="1"/>
</dbReference>
<protein>
    <submittedName>
        <fullName evidence="7">Glycine/D-amino acid oxidase</fullName>
    </submittedName>
</protein>
<keyword evidence="8" id="KW-1185">Reference proteome</keyword>
<evidence type="ECO:0000313" key="7">
    <source>
        <dbReference type="EMBL" id="SDS79389.1"/>
    </source>
</evidence>
<dbReference type="Pfam" id="PF01266">
    <property type="entry name" value="DAO"/>
    <property type="match status" value="1"/>
</dbReference>